<dbReference type="AlphaFoldDB" id="A0A1H4Q5G5"/>
<dbReference type="GO" id="GO:0030246">
    <property type="term" value="F:carbohydrate binding"/>
    <property type="evidence" value="ECO:0007669"/>
    <property type="project" value="UniProtKB-ARBA"/>
</dbReference>
<accession>A0A1H4Q5G5</accession>
<feature type="domain" description="Periplasmic binding protein" evidence="5">
    <location>
        <begin position="60"/>
        <end position="314"/>
    </location>
</feature>
<dbReference type="PANTHER" id="PTHR46847:SF1">
    <property type="entry name" value="D-ALLOSE-BINDING PERIPLASMIC PROTEIN-RELATED"/>
    <property type="match status" value="1"/>
</dbReference>
<dbReference type="Gene3D" id="3.40.50.2300">
    <property type="match status" value="2"/>
</dbReference>
<dbReference type="EMBL" id="FNSL01000002">
    <property type="protein sequence ID" value="SEC14864.1"/>
    <property type="molecule type" value="Genomic_DNA"/>
</dbReference>
<dbReference type="PANTHER" id="PTHR46847">
    <property type="entry name" value="D-ALLOSE-BINDING PERIPLASMIC PROTEIN-RELATED"/>
    <property type="match status" value="1"/>
</dbReference>
<dbReference type="CDD" id="cd06316">
    <property type="entry name" value="PBP1_ABC_sugar_binding-like"/>
    <property type="match status" value="1"/>
</dbReference>
<dbReference type="InterPro" id="IPR025997">
    <property type="entry name" value="SBP_2_dom"/>
</dbReference>
<evidence type="ECO:0000256" key="4">
    <source>
        <dbReference type="SAM" id="SignalP"/>
    </source>
</evidence>
<evidence type="ECO:0000259" key="5">
    <source>
        <dbReference type="Pfam" id="PF13407"/>
    </source>
</evidence>
<dbReference type="GO" id="GO:0030313">
    <property type="term" value="C:cell envelope"/>
    <property type="evidence" value="ECO:0007669"/>
    <property type="project" value="UniProtKB-SubCell"/>
</dbReference>
<dbReference type="RefSeq" id="WP_090330109.1">
    <property type="nucleotide sequence ID" value="NZ_FNSL01000002.1"/>
</dbReference>
<evidence type="ECO:0000313" key="6">
    <source>
        <dbReference type="EMBL" id="SEC14864.1"/>
    </source>
</evidence>
<reference evidence="7" key="1">
    <citation type="submission" date="2016-10" db="EMBL/GenBank/DDBJ databases">
        <authorList>
            <person name="Varghese N."/>
            <person name="Submissions S."/>
        </authorList>
    </citation>
    <scope>NUCLEOTIDE SEQUENCE [LARGE SCALE GENOMIC DNA]</scope>
    <source>
        <strain evidence="7">ES.061</strain>
    </source>
</reference>
<evidence type="ECO:0000256" key="2">
    <source>
        <dbReference type="ARBA" id="ARBA00007639"/>
    </source>
</evidence>
<keyword evidence="7" id="KW-1185">Reference proteome</keyword>
<feature type="signal peptide" evidence="4">
    <location>
        <begin position="1"/>
        <end position="23"/>
    </location>
</feature>
<comment type="similarity">
    <text evidence="2">Belongs to the bacterial solute-binding protein 2 family.</text>
</comment>
<dbReference type="Pfam" id="PF13407">
    <property type="entry name" value="Peripla_BP_4"/>
    <property type="match status" value="1"/>
</dbReference>
<proteinExistence type="inferred from homology"/>
<sequence length="352" mass="36828">MSIVNLLRAASLSALFITGGAYAQTVGPQGETATPTAEVSVPDDKVEGLKAGGHRAALLWHDQSDFVNAVTAGASDEFARLGIEVVATTSAGFDAAKQRSDIETAMAKKPDIILSLPLDPVTSAAAFEEAKAQGVKLVFLSNLPKDYKHGSDYAAIVTDDLFQMGKQAADALAKAMGSKGTVGWVYHDADYYVTNQRDNAFKSTIENNYPEMKIVAEQGISDPARAEEIANAMLLKNPDIGGIFVTWAGPAEGVLAALRANGNKTTKVVTLDLSEPVALDMVRGGNVTAIVADEAYELGRAMAATGALALIGEETPPFIVAPAVTATADNVGEAWHQSLHVDAPKSVMQAGK</sequence>
<dbReference type="SUPFAM" id="SSF53822">
    <property type="entry name" value="Periplasmic binding protein-like I"/>
    <property type="match status" value="1"/>
</dbReference>
<dbReference type="Proteomes" id="UP000199064">
    <property type="component" value="Unassembled WGS sequence"/>
</dbReference>
<dbReference type="InterPro" id="IPR028082">
    <property type="entry name" value="Peripla_BP_I"/>
</dbReference>
<gene>
    <name evidence="6" type="ORF">SAMN05216452_3942</name>
</gene>
<comment type="subcellular location">
    <subcellularLocation>
        <location evidence="1">Cell envelope</location>
    </subcellularLocation>
</comment>
<protein>
    <submittedName>
        <fullName evidence="6">Monosaccharide ABC transporter substrate-binding protein, CUT2 family</fullName>
    </submittedName>
</protein>
<evidence type="ECO:0000256" key="1">
    <source>
        <dbReference type="ARBA" id="ARBA00004196"/>
    </source>
</evidence>
<evidence type="ECO:0000256" key="3">
    <source>
        <dbReference type="ARBA" id="ARBA00022729"/>
    </source>
</evidence>
<name>A0A1H4Q5G5_9HYPH</name>
<keyword evidence="3 4" id="KW-0732">Signal</keyword>
<evidence type="ECO:0000313" key="7">
    <source>
        <dbReference type="Proteomes" id="UP000199064"/>
    </source>
</evidence>
<feature type="chain" id="PRO_5011513439" evidence="4">
    <location>
        <begin position="24"/>
        <end position="352"/>
    </location>
</feature>
<organism evidence="6 7">
    <name type="scientific">Nitratireductor aquibiodomus</name>
    <dbReference type="NCBI Taxonomy" id="204799"/>
    <lineage>
        <taxon>Bacteria</taxon>
        <taxon>Pseudomonadati</taxon>
        <taxon>Pseudomonadota</taxon>
        <taxon>Alphaproteobacteria</taxon>
        <taxon>Hyphomicrobiales</taxon>
        <taxon>Phyllobacteriaceae</taxon>
        <taxon>Nitratireductor</taxon>
    </lineage>
</organism>